<feature type="compositionally biased region" description="Polar residues" evidence="1">
    <location>
        <begin position="46"/>
        <end position="58"/>
    </location>
</feature>
<evidence type="ECO:0000259" key="2">
    <source>
        <dbReference type="PROSITE" id="PS51082"/>
    </source>
</evidence>
<dbReference type="GO" id="GO:0003779">
    <property type="term" value="F:actin binding"/>
    <property type="evidence" value="ECO:0007669"/>
    <property type="project" value="InterPro"/>
</dbReference>
<gene>
    <name evidence="3" type="ORF">BJP43_00730</name>
</gene>
<dbReference type="PROSITE" id="PS51082">
    <property type="entry name" value="WH2"/>
    <property type="match status" value="1"/>
</dbReference>
<organism evidence="3 4">
    <name type="scientific">Candidatus Williamhamiltonella defendens</name>
    <dbReference type="NCBI Taxonomy" id="138072"/>
    <lineage>
        <taxon>Bacteria</taxon>
        <taxon>Pseudomonadati</taxon>
        <taxon>Pseudomonadota</taxon>
        <taxon>Gammaproteobacteria</taxon>
        <taxon>Enterobacterales</taxon>
        <taxon>Enterobacteriaceae</taxon>
        <taxon>aphid secondary symbionts</taxon>
        <taxon>Candidatus Williamhamiltonella</taxon>
    </lineage>
</organism>
<proteinExistence type="predicted"/>
<evidence type="ECO:0000256" key="1">
    <source>
        <dbReference type="SAM" id="MobiDB-lite"/>
    </source>
</evidence>
<dbReference type="EMBL" id="CP017613">
    <property type="protein sequence ID" value="ATW33039.1"/>
    <property type="molecule type" value="Genomic_DNA"/>
</dbReference>
<dbReference type="AlphaFoldDB" id="A0A2D3TB81"/>
<dbReference type="Proteomes" id="UP000229055">
    <property type="component" value="Chromosome"/>
</dbReference>
<reference evidence="4" key="1">
    <citation type="submission" date="2016-10" db="EMBL/GenBank/DDBJ databases">
        <authorList>
            <person name="Chevignon G."/>
        </authorList>
    </citation>
    <scope>NUCLEOTIDE SEQUENCE [LARGE SCALE GENOMIC DNA]</scope>
    <source>
        <strain evidence="4">ZA17</strain>
    </source>
</reference>
<feature type="compositionally biased region" description="Basic and acidic residues" evidence="1">
    <location>
        <begin position="116"/>
        <end position="126"/>
    </location>
</feature>
<sequence length="152" mass="17360">MSKRNNSETDHPRFLSLIVMMRRLNHFTDLGAFWGSKPERFLEELQVQNHKPTDSTGKPHTLEEGQKKSTETPPPISLKTKDMERTKKRPPVSPSQSDPKENFLEQIQRGVPLKKVKVEETPKKPSDSTAFKNMITHRMLDTGPGPDADWGD</sequence>
<dbReference type="InterPro" id="IPR003124">
    <property type="entry name" value="WH2_dom"/>
</dbReference>
<feature type="domain" description="WH2" evidence="2">
    <location>
        <begin position="99"/>
        <end position="116"/>
    </location>
</feature>
<evidence type="ECO:0000313" key="4">
    <source>
        <dbReference type="Proteomes" id="UP000229055"/>
    </source>
</evidence>
<evidence type="ECO:0000313" key="3">
    <source>
        <dbReference type="EMBL" id="ATW33039.1"/>
    </source>
</evidence>
<reference evidence="4" key="2">
    <citation type="submission" date="2017-11" db="EMBL/GenBank/DDBJ databases">
        <title>PacBio sequencing of new strain of the secondary endosymbiont Candidatus Hamiltonella defensa.</title>
        <authorList>
            <person name="Strand M.R."/>
            <person name="Oliver K."/>
        </authorList>
    </citation>
    <scope>NUCLEOTIDE SEQUENCE [LARGE SCALE GENOMIC DNA]</scope>
    <source>
        <strain evidence="4">ZA17</strain>
    </source>
</reference>
<feature type="region of interest" description="Disordered" evidence="1">
    <location>
        <begin position="44"/>
        <end position="152"/>
    </location>
</feature>
<feature type="compositionally biased region" description="Basic and acidic residues" evidence="1">
    <location>
        <begin position="60"/>
        <end position="70"/>
    </location>
</feature>
<accession>A0A2D3TB81</accession>
<protein>
    <recommendedName>
        <fullName evidence="2">WH2 domain-containing protein</fullName>
    </recommendedName>
</protein>
<name>A0A2D3TB81_9ENTR</name>